<keyword evidence="4" id="KW-0378">Hydrolase</keyword>
<feature type="domain" description="Helicase ATP-binding" evidence="2">
    <location>
        <begin position="354"/>
        <end position="515"/>
    </location>
</feature>
<reference evidence="4 5" key="1">
    <citation type="submission" date="2019-02" db="EMBL/GenBank/DDBJ databases">
        <authorList>
            <consortium name="Pathogen Informatics"/>
        </authorList>
    </citation>
    <scope>NUCLEOTIDE SEQUENCE [LARGE SCALE GENOMIC DNA]</scope>
    <source>
        <strain evidence="5">clo34</strain>
    </source>
</reference>
<dbReference type="InterPro" id="IPR050742">
    <property type="entry name" value="Helicase_Restrict-Modif_Enz"/>
</dbReference>
<keyword evidence="1" id="KW-0175">Coiled coil</keyword>
<dbReference type="AlphaFoldDB" id="A0AB74Q8E9"/>
<dbReference type="GO" id="GO:0009035">
    <property type="term" value="F:type I site-specific deoxyribonuclease activity"/>
    <property type="evidence" value="ECO:0007669"/>
    <property type="project" value="UniProtKB-EC"/>
</dbReference>
<protein>
    <submittedName>
        <fullName evidence="4">Type i restriction enzyme r subunit</fullName>
        <ecNumber evidence="4">3.1.21.3</ecNumber>
    </submittedName>
</protein>
<dbReference type="Pfam" id="PF13643">
    <property type="entry name" value="DUF4145"/>
    <property type="match status" value="1"/>
</dbReference>
<dbReference type="SUPFAM" id="SSF52540">
    <property type="entry name" value="P-loop containing nucleoside triphosphate hydrolases"/>
    <property type="match status" value="2"/>
</dbReference>
<feature type="domain" description="Helicase C-terminal" evidence="3">
    <location>
        <begin position="596"/>
        <end position="758"/>
    </location>
</feature>
<dbReference type="EC" id="3.1.21.3" evidence="4"/>
<dbReference type="PROSITE" id="PS51192">
    <property type="entry name" value="HELICASE_ATP_BIND_1"/>
    <property type="match status" value="1"/>
</dbReference>
<dbReference type="Gene3D" id="3.40.50.300">
    <property type="entry name" value="P-loop containing nucleotide triphosphate hydrolases"/>
    <property type="match status" value="2"/>
</dbReference>
<dbReference type="InterPro" id="IPR027417">
    <property type="entry name" value="P-loop_NTPase"/>
</dbReference>
<evidence type="ECO:0000313" key="4">
    <source>
        <dbReference type="EMBL" id="VFD30138.1"/>
    </source>
</evidence>
<name>A0AB74Q8E9_CLODI</name>
<dbReference type="Pfam" id="PF04313">
    <property type="entry name" value="HSDR_N"/>
    <property type="match status" value="1"/>
</dbReference>
<dbReference type="InterPro" id="IPR025285">
    <property type="entry name" value="DUF4145"/>
</dbReference>
<organism evidence="4 5">
    <name type="scientific">Clostridioides difficile</name>
    <name type="common">Peptoclostridium difficile</name>
    <dbReference type="NCBI Taxonomy" id="1496"/>
    <lineage>
        <taxon>Bacteria</taxon>
        <taxon>Bacillati</taxon>
        <taxon>Bacillota</taxon>
        <taxon>Clostridia</taxon>
        <taxon>Peptostreptococcales</taxon>
        <taxon>Peptostreptococcaceae</taxon>
        <taxon>Clostridioides</taxon>
    </lineage>
</organism>
<dbReference type="InterPro" id="IPR006935">
    <property type="entry name" value="Helicase/UvrB_N"/>
</dbReference>
<dbReference type="PANTHER" id="PTHR47396">
    <property type="entry name" value="TYPE I RESTRICTION ENZYME ECOKI R PROTEIN"/>
    <property type="match status" value="1"/>
</dbReference>
<dbReference type="Proteomes" id="UP000411588">
    <property type="component" value="Unassembled WGS sequence"/>
</dbReference>
<dbReference type="PANTHER" id="PTHR47396:SF1">
    <property type="entry name" value="ATP-DEPENDENT HELICASE IRC3-RELATED"/>
    <property type="match status" value="1"/>
</dbReference>
<evidence type="ECO:0000256" key="1">
    <source>
        <dbReference type="SAM" id="Coils"/>
    </source>
</evidence>
<dbReference type="CDD" id="cd18032">
    <property type="entry name" value="DEXHc_RE_I_III_res"/>
    <property type="match status" value="1"/>
</dbReference>
<dbReference type="GO" id="GO:0005524">
    <property type="term" value="F:ATP binding"/>
    <property type="evidence" value="ECO:0007669"/>
    <property type="project" value="UniProtKB-KW"/>
</dbReference>
<feature type="coiled-coil region" evidence="1">
    <location>
        <begin position="152"/>
        <end position="186"/>
    </location>
</feature>
<accession>A0AB74Q8E9</accession>
<dbReference type="Pfam" id="PF04851">
    <property type="entry name" value="ResIII"/>
    <property type="match status" value="1"/>
</dbReference>
<dbReference type="Pfam" id="PF00271">
    <property type="entry name" value="Helicase_C"/>
    <property type="match status" value="1"/>
</dbReference>
<dbReference type="GO" id="GO:0005829">
    <property type="term" value="C:cytosol"/>
    <property type="evidence" value="ECO:0007669"/>
    <property type="project" value="TreeGrafter"/>
</dbReference>
<dbReference type="PROSITE" id="PS51194">
    <property type="entry name" value="HELICASE_CTER"/>
    <property type="match status" value="1"/>
</dbReference>
<dbReference type="GO" id="GO:0009307">
    <property type="term" value="P:DNA restriction-modification system"/>
    <property type="evidence" value="ECO:0007669"/>
    <property type="project" value="UniProtKB-KW"/>
</dbReference>
<dbReference type="InterPro" id="IPR014001">
    <property type="entry name" value="Helicase_ATP-bd"/>
</dbReference>
<dbReference type="EMBL" id="CAADAN010000002">
    <property type="protein sequence ID" value="VFD30138.1"/>
    <property type="molecule type" value="Genomic_DNA"/>
</dbReference>
<dbReference type="GO" id="GO:0003677">
    <property type="term" value="F:DNA binding"/>
    <property type="evidence" value="ECO:0007669"/>
    <property type="project" value="UniProtKB-KW"/>
</dbReference>
<evidence type="ECO:0000259" key="3">
    <source>
        <dbReference type="PROSITE" id="PS51194"/>
    </source>
</evidence>
<comment type="caution">
    <text evidence="4">The sequence shown here is derived from an EMBL/GenBank/DDBJ whole genome shotgun (WGS) entry which is preliminary data.</text>
</comment>
<dbReference type="CDD" id="cd18799">
    <property type="entry name" value="SF2_C_EcoAI-like"/>
    <property type="match status" value="1"/>
</dbReference>
<sequence>MGNFDFLQKKKNFNSFNTACLEAEKSILVSPSTCATITRRALELAVKWLYANDSDLVLPYQDNLSTLIHNNSFIELIDYDMLPLLKYIVKLGNLSVHTSANIERGEAILSLNNLHQFVSWIDYCYSDEYTAEDFNEDLLLHGEEKRTRPDELKNLYERLSSKDKKLEEVIKENEELRKSLTEKRKVNTVNYDFKIDEVSEFETRKRYINIELKLAGWEFGKDIGEEIEVQGMPNQSGVGYVDYVLYGENGKPLAVVEAKRTSKDPKIGQQQAKLYADCLEKRYSQRPVIFLTNGFDMYIWDDYSDRKVYGFYKKSELQLMIDRRKSKKSLSSVTINDEISNRYYQKEAIRAVCEALENKQRKTLLVCATGTGKTRIAISIVDVLSRHNWIKNILFLADRKALVKQAKKSFTKLLPNLALCNLLDSKDSPEDARMIFSTYPTMMNAIDDTKSKDGKRLFTPGHFDLIIIDESHRSIYKKYKSIFDYFDSYLMGLTATPKDEIDKNTYSVFDMENGVPTYAYEYNKAVEDGYLVDYTSIEFKTKIMEDGIKYDELSDEEKEEYENTFNDDESIGDEIGNNAVNEWLFNSDTIDLVLNKLMTEGLKIEGEEKIGKTIIFAKNTKHARAIVERFNKLYPKYGGNFVKAVDYSINYVDSTIDDFSDKNKLPQIAVSVDMLDTGIDIPEILNLVFFKKVRSKTKFWQMIGRGTRLCPDLLGVDMDKERFLIFDFCNNFEFFEFNPKGFEGNKAETLTEKLFNIKVSMVKELQDIKYIEGEYAELRKELLEELITSVKALNEDSYIVRMNLSYVHKYKNENVWSNIGAVAQNEIREYISPLITSYSDDELAKRFDVVMYNIQLAYLQNNNASKGIRHVMATAEKLSKLGTIPQIQQQKYTIEKAMTEDFWEDSDIFEVEEVRISLRELIKYLEKSSQKIYYTSFEDMIVAEDRNDSVYNANNLKNYKKKVEYYLNSHKDELAIFKLRNNKKITKQDVETLEEILLKQLGNCDDYKKEFGDTPVSQLVRRLVGLDREAANEAFSEFLNNKSFNTKQIHFVKLIVDYVVKNGFIEDNKVLMEDPFRTVGSIIDLFENHIEERNKLIKTINKIKENASEIG</sequence>
<gene>
    <name evidence="4" type="primary">hsdR_1</name>
    <name evidence="4" type="ORF">SAMEA1402399_00973</name>
</gene>
<dbReference type="InterPro" id="IPR013670">
    <property type="entry name" value="EcoEI_R_C_dom"/>
</dbReference>
<evidence type="ECO:0000259" key="2">
    <source>
        <dbReference type="PROSITE" id="PS51192"/>
    </source>
</evidence>
<proteinExistence type="predicted"/>
<dbReference type="Gene3D" id="3.90.1570.30">
    <property type="match status" value="1"/>
</dbReference>
<dbReference type="InterPro" id="IPR007409">
    <property type="entry name" value="Restrct_endonuc_type1_HsdR_N"/>
</dbReference>
<dbReference type="InterPro" id="IPR001650">
    <property type="entry name" value="Helicase_C-like"/>
</dbReference>
<dbReference type="SMART" id="SM00487">
    <property type="entry name" value="DEXDc"/>
    <property type="match status" value="1"/>
</dbReference>
<dbReference type="Pfam" id="PF08463">
    <property type="entry name" value="EcoEI_R_C"/>
    <property type="match status" value="1"/>
</dbReference>
<evidence type="ECO:0000313" key="5">
    <source>
        <dbReference type="Proteomes" id="UP000411588"/>
    </source>
</evidence>
<dbReference type="RefSeq" id="WP_009903438.1">
    <property type="nucleotide sequence ID" value="NZ_CAADAN010000002.1"/>
</dbReference>